<accession>A0AA39IWI3</accession>
<proteinExistence type="predicted"/>
<dbReference type="PROSITE" id="PS51532">
    <property type="entry name" value="PITH"/>
    <property type="match status" value="1"/>
</dbReference>
<protein>
    <recommendedName>
        <fullName evidence="1">PITH domain-containing protein</fullName>
    </recommendedName>
</protein>
<comment type="caution">
    <text evidence="2">The sequence shown here is derived from an EMBL/GenBank/DDBJ whole genome shotgun (WGS) entry which is preliminary data.</text>
</comment>
<feature type="domain" description="PITH" evidence="1">
    <location>
        <begin position="1"/>
        <end position="72"/>
    </location>
</feature>
<dbReference type="InterPro" id="IPR037047">
    <property type="entry name" value="PITH_dom_sf"/>
</dbReference>
<dbReference type="Gene3D" id="2.60.120.470">
    <property type="entry name" value="PITH domain"/>
    <property type="match status" value="1"/>
</dbReference>
<feature type="non-terminal residue" evidence="2">
    <location>
        <position position="1"/>
    </location>
</feature>
<name>A0AA39IWI3_9AGAR</name>
<dbReference type="InterPro" id="IPR010400">
    <property type="entry name" value="PITH_dom"/>
</dbReference>
<reference evidence="2" key="1">
    <citation type="submission" date="2023-06" db="EMBL/GenBank/DDBJ databases">
        <authorList>
            <consortium name="Lawrence Berkeley National Laboratory"/>
            <person name="Ahrendt S."/>
            <person name="Sahu N."/>
            <person name="Indic B."/>
            <person name="Wong-Bajracharya J."/>
            <person name="Merenyi Z."/>
            <person name="Ke H.-M."/>
            <person name="Monk M."/>
            <person name="Kocsube S."/>
            <person name="Drula E."/>
            <person name="Lipzen A."/>
            <person name="Balint B."/>
            <person name="Henrissat B."/>
            <person name="Andreopoulos B."/>
            <person name="Martin F.M."/>
            <person name="Harder C.B."/>
            <person name="Rigling D."/>
            <person name="Ford K.L."/>
            <person name="Foster G.D."/>
            <person name="Pangilinan J."/>
            <person name="Papanicolaou A."/>
            <person name="Barry K."/>
            <person name="LaButti K."/>
            <person name="Viragh M."/>
            <person name="Koriabine M."/>
            <person name="Yan M."/>
            <person name="Riley R."/>
            <person name="Champramary S."/>
            <person name="Plett K.L."/>
            <person name="Tsai I.J."/>
            <person name="Slot J."/>
            <person name="Sipos G."/>
            <person name="Plett J."/>
            <person name="Nagy L.G."/>
            <person name="Grigoriev I.V."/>
        </authorList>
    </citation>
    <scope>NUCLEOTIDE SEQUENCE</scope>
    <source>
        <strain evidence="2">FPL87.14</strain>
    </source>
</reference>
<organism evidence="2 3">
    <name type="scientific">Armillaria borealis</name>
    <dbReference type="NCBI Taxonomy" id="47425"/>
    <lineage>
        <taxon>Eukaryota</taxon>
        <taxon>Fungi</taxon>
        <taxon>Dikarya</taxon>
        <taxon>Basidiomycota</taxon>
        <taxon>Agaricomycotina</taxon>
        <taxon>Agaricomycetes</taxon>
        <taxon>Agaricomycetidae</taxon>
        <taxon>Agaricales</taxon>
        <taxon>Marasmiineae</taxon>
        <taxon>Physalacriaceae</taxon>
        <taxon>Armillaria</taxon>
    </lineage>
</organism>
<evidence type="ECO:0000259" key="1">
    <source>
        <dbReference type="PROSITE" id="PS51532"/>
    </source>
</evidence>
<dbReference type="Pfam" id="PF06201">
    <property type="entry name" value="PITH"/>
    <property type="match status" value="1"/>
</dbReference>
<evidence type="ECO:0000313" key="3">
    <source>
        <dbReference type="Proteomes" id="UP001175226"/>
    </source>
</evidence>
<keyword evidence="3" id="KW-1185">Reference proteome</keyword>
<sequence>SLIEFLDLEQLNHLREYAEYPFQAIVTWNTTSAFLQSEADEHFLYETVFNQSVLVCVRSIVIQTDELELAPE</sequence>
<dbReference type="EMBL" id="JAUEPT010000107">
    <property type="protein sequence ID" value="KAK0431768.1"/>
    <property type="molecule type" value="Genomic_DNA"/>
</dbReference>
<dbReference type="AlphaFoldDB" id="A0AA39IWI3"/>
<dbReference type="Proteomes" id="UP001175226">
    <property type="component" value="Unassembled WGS sequence"/>
</dbReference>
<gene>
    <name evidence="2" type="ORF">EV421DRAFT_1720170</name>
</gene>
<evidence type="ECO:0000313" key="2">
    <source>
        <dbReference type="EMBL" id="KAK0431768.1"/>
    </source>
</evidence>
<dbReference type="GO" id="GO:0005737">
    <property type="term" value="C:cytoplasm"/>
    <property type="evidence" value="ECO:0007669"/>
    <property type="project" value="UniProtKB-ARBA"/>
</dbReference>